<reference evidence="1" key="1">
    <citation type="submission" date="2020-06" db="EMBL/GenBank/DDBJ databases">
        <title>Whole Genome Sequence of Halomonas aquamarina MB598.</title>
        <authorList>
            <person name="Pervaiz M."/>
            <person name="Fariq A."/>
            <person name="Yasmin A."/>
            <person name="Welch M."/>
        </authorList>
    </citation>
    <scope>NUCLEOTIDE SEQUENCE</scope>
    <source>
        <strain evidence="1">MB598</strain>
    </source>
</reference>
<dbReference type="EMBL" id="JABYQT010000014">
    <property type="protein sequence ID" value="MBZ5488975.1"/>
    <property type="molecule type" value="Genomic_DNA"/>
</dbReference>
<comment type="caution">
    <text evidence="1">The sequence shown here is derived from an EMBL/GenBank/DDBJ whole genome shotgun (WGS) entry which is preliminary data.</text>
</comment>
<protein>
    <submittedName>
        <fullName evidence="1">Cobalamin biosynthesis protein CobG</fullName>
    </submittedName>
</protein>
<accession>A0ACC5VXK1</accession>
<organism evidence="1 2">
    <name type="scientific">Vreelandella aquamarina</name>
    <dbReference type="NCBI Taxonomy" id="77097"/>
    <lineage>
        <taxon>Bacteria</taxon>
        <taxon>Pseudomonadati</taxon>
        <taxon>Pseudomonadota</taxon>
        <taxon>Gammaproteobacteria</taxon>
        <taxon>Oceanospirillales</taxon>
        <taxon>Halomonadaceae</taxon>
        <taxon>Vreelandella</taxon>
    </lineage>
</organism>
<evidence type="ECO:0000313" key="2">
    <source>
        <dbReference type="Proteomes" id="UP001319846"/>
    </source>
</evidence>
<proteinExistence type="predicted"/>
<dbReference type="Proteomes" id="UP001319846">
    <property type="component" value="Unassembled WGS sequence"/>
</dbReference>
<gene>
    <name evidence="1" type="ORF">HW452_15735</name>
</gene>
<sequence length="384" mass="40689">MNAPQVRGWCPGAWRPMQTGDGWLVRVRPPLGELTRAQALALCEASERFGSGLIELTNRANVQLRGVSETTWPGLMAFLLDCGLVGREEDERSPPLMLAPTWRPGDDTHRAAQCLSARGQEFPALPAKVGIAVDAGHAPVLTESPADVRIERAKDGGLLVRAEGHASGTPVASPEAAVALVIRLCRWFVASGGREAGRMARHPASLPDWARPTVVPAPAGRILTLGNHPEGVAVGLALGRVQAGSLRALVTPLAHGTLRVTPWRRLLIQGAEPARLPTAPDVITQGDDPRLSIDACPGAPFCAQASVDTRSMAARLTHHKAVSLHVSGCAKGCARRRPAAVCLTGRDGRFDVLFDERADGDPAARGLTEPDVLDFLENSGALHL</sequence>
<evidence type="ECO:0000313" key="1">
    <source>
        <dbReference type="EMBL" id="MBZ5488975.1"/>
    </source>
</evidence>
<keyword evidence="2" id="KW-1185">Reference proteome</keyword>
<name>A0ACC5VXK1_9GAMM</name>